<dbReference type="GO" id="GO:0046685">
    <property type="term" value="P:response to arsenic-containing substance"/>
    <property type="evidence" value="ECO:0007669"/>
    <property type="project" value="UniProtKB-KW"/>
</dbReference>
<evidence type="ECO:0000256" key="1">
    <source>
        <dbReference type="ARBA" id="ARBA00022849"/>
    </source>
</evidence>
<keyword evidence="1" id="KW-0059">Arsenical resistance</keyword>
<dbReference type="CDD" id="cd00090">
    <property type="entry name" value="HTH_ARSR"/>
    <property type="match status" value="1"/>
</dbReference>
<reference evidence="3" key="1">
    <citation type="journal article" date="2014" name="Int. J. Syst. Evol. Microbiol.">
        <title>Complete genome sequence of Corynebacterium casei LMG S-19264T (=DSM 44701T), isolated from a smear-ripened cheese.</title>
        <authorList>
            <consortium name="US DOE Joint Genome Institute (JGI-PGF)"/>
            <person name="Walter F."/>
            <person name="Albersmeier A."/>
            <person name="Kalinowski J."/>
            <person name="Ruckert C."/>
        </authorList>
    </citation>
    <scope>NUCLEOTIDE SEQUENCE</scope>
    <source>
        <strain evidence="3">CGMCC 1.10859</strain>
    </source>
</reference>
<accession>A0AAN4USE4</accession>
<dbReference type="SUPFAM" id="SSF52788">
    <property type="entry name" value="Phosphotyrosine protein phosphatases I"/>
    <property type="match status" value="1"/>
</dbReference>
<dbReference type="Pfam" id="PF12840">
    <property type="entry name" value="HTH_20"/>
    <property type="match status" value="1"/>
</dbReference>
<gene>
    <name evidence="3" type="ORF">GCM10008024_25890</name>
    <name evidence="4" type="ORF">SAMN05444006_11227</name>
</gene>
<dbReference type="PANTHER" id="PTHR43428">
    <property type="entry name" value="ARSENATE REDUCTASE"/>
    <property type="match status" value="1"/>
</dbReference>
<dbReference type="InterPro" id="IPR036388">
    <property type="entry name" value="WH-like_DNA-bd_sf"/>
</dbReference>
<organism evidence="3 6">
    <name type="scientific">Allgaiera indica</name>
    <dbReference type="NCBI Taxonomy" id="765699"/>
    <lineage>
        <taxon>Bacteria</taxon>
        <taxon>Pseudomonadati</taxon>
        <taxon>Pseudomonadota</taxon>
        <taxon>Alphaproteobacteria</taxon>
        <taxon>Rhodobacterales</taxon>
        <taxon>Paracoccaceae</taxon>
        <taxon>Allgaiera</taxon>
    </lineage>
</organism>
<dbReference type="InterPro" id="IPR023485">
    <property type="entry name" value="Ptyr_pPase"/>
</dbReference>
<reference evidence="4 5" key="2">
    <citation type="submission" date="2016-10" db="EMBL/GenBank/DDBJ databases">
        <authorList>
            <person name="Varghese N."/>
            <person name="Submissions S."/>
        </authorList>
    </citation>
    <scope>NUCLEOTIDE SEQUENCE [LARGE SCALE GENOMIC DNA]</scope>
    <source>
        <strain evidence="4 5">DSM 24802</strain>
    </source>
</reference>
<dbReference type="Proteomes" id="UP000199541">
    <property type="component" value="Unassembled WGS sequence"/>
</dbReference>
<dbReference type="InterPro" id="IPR011991">
    <property type="entry name" value="ArsR-like_HTH"/>
</dbReference>
<keyword evidence="5" id="KW-1185">Reference proteome</keyword>
<evidence type="ECO:0000313" key="6">
    <source>
        <dbReference type="Proteomes" id="UP000634647"/>
    </source>
</evidence>
<dbReference type="SMART" id="SM00226">
    <property type="entry name" value="LMWPc"/>
    <property type="match status" value="1"/>
</dbReference>
<dbReference type="AlphaFoldDB" id="A0AAN4USE4"/>
<dbReference type="InterPro" id="IPR036390">
    <property type="entry name" value="WH_DNA-bd_sf"/>
</dbReference>
<dbReference type="Gene3D" id="3.40.50.2300">
    <property type="match status" value="1"/>
</dbReference>
<dbReference type="Proteomes" id="UP000634647">
    <property type="component" value="Unassembled WGS sequence"/>
</dbReference>
<dbReference type="EMBL" id="FNOB01000012">
    <property type="protein sequence ID" value="SDX22689.1"/>
    <property type="molecule type" value="Genomic_DNA"/>
</dbReference>
<dbReference type="CDD" id="cd16345">
    <property type="entry name" value="LMWP_ArsC"/>
    <property type="match status" value="1"/>
</dbReference>
<dbReference type="SMART" id="SM00418">
    <property type="entry name" value="HTH_ARSR"/>
    <property type="match status" value="1"/>
</dbReference>
<dbReference type="PANTHER" id="PTHR43428:SF1">
    <property type="entry name" value="ARSENATE REDUCTASE"/>
    <property type="match status" value="1"/>
</dbReference>
<proteinExistence type="predicted"/>
<dbReference type="SUPFAM" id="SSF46785">
    <property type="entry name" value="Winged helix' DNA-binding domain"/>
    <property type="match status" value="1"/>
</dbReference>
<dbReference type="PROSITE" id="PS50987">
    <property type="entry name" value="HTH_ARSR_2"/>
    <property type="match status" value="1"/>
</dbReference>
<evidence type="ECO:0000313" key="3">
    <source>
        <dbReference type="EMBL" id="GHE03277.1"/>
    </source>
</evidence>
<name>A0AAN4USE4_9RHOB</name>
<dbReference type="Pfam" id="PF01451">
    <property type="entry name" value="LMWPc"/>
    <property type="match status" value="1"/>
</dbReference>
<dbReference type="PRINTS" id="PR00778">
    <property type="entry name" value="HTHARSR"/>
</dbReference>
<evidence type="ECO:0000313" key="4">
    <source>
        <dbReference type="EMBL" id="SDX22689.1"/>
    </source>
</evidence>
<dbReference type="Gene3D" id="1.10.10.10">
    <property type="entry name" value="Winged helix-like DNA-binding domain superfamily/Winged helix DNA-binding domain"/>
    <property type="match status" value="1"/>
</dbReference>
<evidence type="ECO:0000259" key="2">
    <source>
        <dbReference type="PROSITE" id="PS50987"/>
    </source>
</evidence>
<dbReference type="GO" id="GO:0003700">
    <property type="term" value="F:DNA-binding transcription factor activity"/>
    <property type="evidence" value="ECO:0007669"/>
    <property type="project" value="InterPro"/>
</dbReference>
<reference evidence="3" key="3">
    <citation type="submission" date="2023-06" db="EMBL/GenBank/DDBJ databases">
        <authorList>
            <person name="Sun Q."/>
            <person name="Zhou Y."/>
        </authorList>
    </citation>
    <scope>NUCLEOTIDE SEQUENCE</scope>
    <source>
        <strain evidence="3">CGMCC 1.10859</strain>
    </source>
</reference>
<sequence>MLIPHRLTTLGHPQRLALFRLLMRRYPDRLPAGEIAEALGVKANTLSNYLSALMQAGLITQHRDGRSLLYAIELGAVRETFDFLLHDCCRGRPDICAPISPLPGEAPAPAPEAGHKYNVLFICTGNSARSIFAETLLRDRAGNRFNAYSAGTRPHSSLNPLALEVMKAHGHDVSTLRAKNVAEVSGPGAPRFDFVFTVCNQAANEACPAWEGQPVSGHWGVPDPVKAEGSPAERRLAFHAAYGALKRRIDAFAALPFEALDRIGLQSAVDRIGRDDPPPEKDPS</sequence>
<feature type="domain" description="HTH arsR-type" evidence="2">
    <location>
        <begin position="1"/>
        <end position="92"/>
    </location>
</feature>
<evidence type="ECO:0000313" key="5">
    <source>
        <dbReference type="Proteomes" id="UP000199541"/>
    </source>
</evidence>
<protein>
    <submittedName>
        <fullName evidence="3">ArsR family transcriptional regulator</fullName>
    </submittedName>
    <submittedName>
        <fullName evidence="4">Transcriptional regulator, ArsR family</fullName>
    </submittedName>
</protein>
<dbReference type="InterPro" id="IPR036196">
    <property type="entry name" value="Ptyr_pPase_sf"/>
</dbReference>
<dbReference type="InterPro" id="IPR001845">
    <property type="entry name" value="HTH_ArsR_DNA-bd_dom"/>
</dbReference>
<dbReference type="EMBL" id="BNAB01000012">
    <property type="protein sequence ID" value="GHE03277.1"/>
    <property type="molecule type" value="Genomic_DNA"/>
</dbReference>
<comment type="caution">
    <text evidence="3">The sequence shown here is derived from an EMBL/GenBank/DDBJ whole genome shotgun (WGS) entry which is preliminary data.</text>
</comment>